<feature type="domain" description="RRM" evidence="8">
    <location>
        <begin position="783"/>
        <end position="860"/>
    </location>
</feature>
<dbReference type="InterPro" id="IPR012677">
    <property type="entry name" value="Nucleotide-bd_a/b_plait_sf"/>
</dbReference>
<dbReference type="PANTHER" id="PTHR17204:SF25">
    <property type="entry name" value="RRM DOMAIN-CONTAINING PROTEIN"/>
    <property type="match status" value="1"/>
</dbReference>
<dbReference type="FunFam" id="1.25.40.10:FF:000098">
    <property type="entry name" value="Squamous cell carcinoma antigen recognized by T-cells 3"/>
    <property type="match status" value="1"/>
</dbReference>
<feature type="region of interest" description="Disordered" evidence="7">
    <location>
        <begin position="1"/>
        <end position="24"/>
    </location>
</feature>
<dbReference type="CDD" id="cd12391">
    <property type="entry name" value="RRM1_SART3"/>
    <property type="match status" value="1"/>
</dbReference>
<evidence type="ECO:0000256" key="2">
    <source>
        <dbReference type="ARBA" id="ARBA00022664"/>
    </source>
</evidence>
<evidence type="ECO:0000256" key="7">
    <source>
        <dbReference type="SAM" id="MobiDB-lite"/>
    </source>
</evidence>
<dbReference type="Gene3D" id="3.30.70.330">
    <property type="match status" value="2"/>
</dbReference>
<dbReference type="CDD" id="cd12392">
    <property type="entry name" value="RRM2_SART3"/>
    <property type="match status" value="1"/>
</dbReference>
<keyword evidence="4" id="KW-0508">mRNA splicing</keyword>
<dbReference type="GO" id="GO:0006397">
    <property type="term" value="P:mRNA processing"/>
    <property type="evidence" value="ECO:0007669"/>
    <property type="project" value="UniProtKB-KW"/>
</dbReference>
<dbReference type="PANTHER" id="PTHR17204">
    <property type="entry name" value="PRE-MRNA PROCESSING PROTEIN PRP39-RELATED"/>
    <property type="match status" value="1"/>
</dbReference>
<dbReference type="Pfam" id="PF00076">
    <property type="entry name" value="RRM_1"/>
    <property type="match status" value="2"/>
</dbReference>
<dbReference type="GO" id="GO:0005634">
    <property type="term" value="C:nucleus"/>
    <property type="evidence" value="ECO:0007669"/>
    <property type="project" value="UniProtKB-SubCell"/>
</dbReference>
<dbReference type="InterPro" id="IPR008847">
    <property type="entry name" value="Suf"/>
</dbReference>
<dbReference type="InterPro" id="IPR034217">
    <property type="entry name" value="SART3_RRM1"/>
</dbReference>
<proteinExistence type="evidence at transcript level"/>
<dbReference type="SMART" id="SM00386">
    <property type="entry name" value="HAT"/>
    <property type="match status" value="6"/>
</dbReference>
<evidence type="ECO:0000256" key="4">
    <source>
        <dbReference type="ARBA" id="ARBA00023187"/>
    </source>
</evidence>
<evidence type="ECO:0000313" key="9">
    <source>
        <dbReference type="EMBL" id="CAB3265871.1"/>
    </source>
</evidence>
<dbReference type="Gene3D" id="1.25.40.10">
    <property type="entry name" value="Tetratricopeptide repeat domain"/>
    <property type="match status" value="2"/>
</dbReference>
<evidence type="ECO:0000259" key="8">
    <source>
        <dbReference type="PROSITE" id="PS50102"/>
    </source>
</evidence>
<feature type="compositionally biased region" description="Basic and acidic residues" evidence="7">
    <location>
        <begin position="560"/>
        <end position="600"/>
    </location>
</feature>
<feature type="compositionally biased region" description="Acidic residues" evidence="7">
    <location>
        <begin position="14"/>
        <end position="24"/>
    </location>
</feature>
<dbReference type="PROSITE" id="PS50102">
    <property type="entry name" value="RRM"/>
    <property type="match status" value="2"/>
</dbReference>
<feature type="region of interest" description="Disordered" evidence="7">
    <location>
        <begin position="534"/>
        <end position="656"/>
    </location>
</feature>
<evidence type="ECO:0000256" key="3">
    <source>
        <dbReference type="ARBA" id="ARBA00022737"/>
    </source>
</evidence>
<dbReference type="SMART" id="SM00360">
    <property type="entry name" value="RRM"/>
    <property type="match status" value="2"/>
</dbReference>
<protein>
    <submittedName>
        <fullName evidence="9">Squamous cell carcinoma antigen recognized by T-cells 3</fullName>
    </submittedName>
</protein>
<dbReference type="InterPro" id="IPR035979">
    <property type="entry name" value="RBD_domain_sf"/>
</dbReference>
<feature type="domain" description="RRM" evidence="8">
    <location>
        <begin position="686"/>
        <end position="764"/>
    </location>
</feature>
<dbReference type="EMBL" id="LR790009">
    <property type="protein sequence ID" value="CAB3265871.1"/>
    <property type="molecule type" value="mRNA"/>
</dbReference>
<organism evidence="9">
    <name type="scientific">Phallusia mammillata</name>
    <dbReference type="NCBI Taxonomy" id="59560"/>
    <lineage>
        <taxon>Eukaryota</taxon>
        <taxon>Metazoa</taxon>
        <taxon>Chordata</taxon>
        <taxon>Tunicata</taxon>
        <taxon>Ascidiacea</taxon>
        <taxon>Phlebobranchia</taxon>
        <taxon>Ascidiidae</taxon>
        <taxon>Phallusia</taxon>
    </lineage>
</organism>
<evidence type="ECO:0000256" key="1">
    <source>
        <dbReference type="ARBA" id="ARBA00004123"/>
    </source>
</evidence>
<evidence type="ECO:0000256" key="5">
    <source>
        <dbReference type="ARBA" id="ARBA00023242"/>
    </source>
</evidence>
<dbReference type="GO" id="GO:0008380">
    <property type="term" value="P:RNA splicing"/>
    <property type="evidence" value="ECO:0007669"/>
    <property type="project" value="UniProtKB-KW"/>
</dbReference>
<keyword evidence="6" id="KW-0694">RNA-binding</keyword>
<accession>A0A6F9DRS1</accession>
<dbReference type="InterPro" id="IPR000504">
    <property type="entry name" value="RRM_dom"/>
</dbReference>
<reference evidence="9" key="1">
    <citation type="submission" date="2020-04" db="EMBL/GenBank/DDBJ databases">
        <authorList>
            <person name="Neveu A P."/>
        </authorList>
    </citation>
    <scope>NUCLEOTIDE SEQUENCE</scope>
    <source>
        <tissue evidence="9">Whole embryo</tissue>
    </source>
</reference>
<name>A0A6F9DRS1_9ASCI</name>
<dbReference type="AlphaFoldDB" id="A0A6F9DRS1"/>
<dbReference type="GO" id="GO:0003723">
    <property type="term" value="F:RNA binding"/>
    <property type="evidence" value="ECO:0007669"/>
    <property type="project" value="UniProtKB-UniRule"/>
</dbReference>
<feature type="region of interest" description="Disordered" evidence="7">
    <location>
        <begin position="858"/>
        <end position="909"/>
    </location>
</feature>
<sequence length="934" mass="106338">MDPTVDANESDASSNEEDMEEDEGLIQKQIEELDENIKTSPYNYQHHVDRIELLRKIGEFEQLRTARKGMSNIFPLTKDLWLNWLEDEQKFAETDDDHKKLEELFELSTKDYLCPEIWLEYAQYSIRLIGNEGGIAKLRSIMERALSEVGLHVSKGSSVWEAYREIENAILMTMQPPPGSISSAEQLNRLSEQTDRVGLLFVRQLAIPLLDMENTMTEYQEWRKSVEDGEINIEITESYQESLSRLKKLAELENILEEAKMPKLDAYHQYIEYEKESHDPARVQCIYERAIADNCLNSDLWFQYIKYLVETIKTGPVVLSVHERSVRNCPWVAQLWTKYLICLERNKASPEKMQKVTSDALAAGFSSAGDYALLWQVSCDQARRRVTESDKENLETSKKSLHDVFKNATSHLLNVVLPAFNETGDPDFTLWCYWARCEARLLSNIAQAREVLDDVLEDVDARRKWSIWLDYFQIEMEFGDVKKARTVLRKALQSTAADDGSAESAASHLIQFEREFGSLEDLEDATRKVEGRMAKVAKRKEKVATHFQNKTKRRQQNPQSDRKEKVSPKSGQDAKKRPRSSKSDVDFIPEKRQRNDKDEIVQDTGFKAPSGLPARLAKPKSKLPEQGQGEKPKANAKPPPPGFHQTTTGNTTTNAKPLVKIEPTNDLKSDEGKGQKFTPTAESDERTIFVSNLGYSVENLDDKLHKIFGACGEVESVRLAKNNKGQIRGFAYVQFLAKSSVDDALKLDREVLEGRPMFVSPNVDKTKNPDFKVFKYDTGMERHKLFVSGLSFTTTEDELRQIFSQHGKLKSLRIVTTRSGKPKGLAYVEYETEADAAQAVMKTDQTVVGGFTITVAISNPPSRNKGSEDRTRQVSTNRGGTRGRARTQVNLLPRTLQRPNTTTDKPKLERDANYNEVKSQALSNKDFAKMFTHP</sequence>
<dbReference type="Pfam" id="PF05843">
    <property type="entry name" value="Suf"/>
    <property type="match status" value="1"/>
</dbReference>
<dbReference type="InterPro" id="IPR003107">
    <property type="entry name" value="HAT"/>
</dbReference>
<comment type="subcellular location">
    <subcellularLocation>
        <location evidence="1">Nucleus</location>
    </subcellularLocation>
</comment>
<dbReference type="SUPFAM" id="SSF48452">
    <property type="entry name" value="TPR-like"/>
    <property type="match status" value="1"/>
</dbReference>
<dbReference type="InterPro" id="IPR011990">
    <property type="entry name" value="TPR-like_helical_dom_sf"/>
</dbReference>
<keyword evidence="2" id="KW-0507">mRNA processing</keyword>
<dbReference type="InterPro" id="IPR034218">
    <property type="entry name" value="SART3_RRM2"/>
</dbReference>
<evidence type="ECO:0000256" key="6">
    <source>
        <dbReference type="PROSITE-ProRule" id="PRU00176"/>
    </source>
</evidence>
<keyword evidence="5" id="KW-0539">Nucleus</keyword>
<dbReference type="Pfam" id="PF16605">
    <property type="entry name" value="LSM_int_assoc"/>
    <property type="match status" value="1"/>
</dbReference>
<gene>
    <name evidence="9" type="primary">Sart3</name>
</gene>
<keyword evidence="3" id="KW-0677">Repeat</keyword>
<dbReference type="SUPFAM" id="SSF54928">
    <property type="entry name" value="RNA-binding domain, RBD"/>
    <property type="match status" value="2"/>
</dbReference>